<keyword evidence="4" id="KW-1185">Reference proteome</keyword>
<evidence type="ECO:0000313" key="3">
    <source>
        <dbReference type="EMBL" id="KAL3765930.1"/>
    </source>
</evidence>
<keyword evidence="2" id="KW-0812">Transmembrane</keyword>
<evidence type="ECO:0000313" key="4">
    <source>
        <dbReference type="Proteomes" id="UP001530315"/>
    </source>
</evidence>
<dbReference type="PANTHER" id="PTHR34496">
    <property type="entry name" value="GLCNAC TRANSFERASE-RELATED"/>
    <property type="match status" value="1"/>
</dbReference>
<feature type="region of interest" description="Disordered" evidence="1">
    <location>
        <begin position="59"/>
        <end position="98"/>
    </location>
</feature>
<reference evidence="3 4" key="1">
    <citation type="submission" date="2024-10" db="EMBL/GenBank/DDBJ databases">
        <title>Updated reference genomes for cyclostephanoid diatoms.</title>
        <authorList>
            <person name="Roberts W.R."/>
            <person name="Alverson A.J."/>
        </authorList>
    </citation>
    <scope>NUCLEOTIDE SEQUENCE [LARGE SCALE GENOMIC DNA]</scope>
    <source>
        <strain evidence="3 4">AJA276-08</strain>
    </source>
</reference>
<feature type="region of interest" description="Disordered" evidence="1">
    <location>
        <begin position="244"/>
        <end position="263"/>
    </location>
</feature>
<keyword evidence="2" id="KW-1133">Transmembrane helix</keyword>
<feature type="compositionally biased region" description="Low complexity" evidence="1">
    <location>
        <begin position="283"/>
        <end position="299"/>
    </location>
</feature>
<comment type="caution">
    <text evidence="3">The sequence shown here is derived from an EMBL/GenBank/DDBJ whole genome shotgun (WGS) entry which is preliminary data.</text>
</comment>
<dbReference type="AlphaFoldDB" id="A0ABD3MZN5"/>
<sequence>MAEVARMEDAIIINDFLLRGFSVSATPVVGKIAAVGFCLVAISLFLLVVLVLLPGGGGGDNDDGGSSSSSSSAKSRRLGGDPPRLPPLPPRPPDDAPTAVVTEYESSIMLAYRDELNRFPSSIGTDVDGASDDWETIEHPAAEVMRIFGGGKEGRGEDTPGGMMKKRKTEEEGETRRKKTPVTARELARVLSGGKRPKGESGAEEKEKEGEKKRDGGGAYMRVPKFWDPPPYGMIADERERRGGRWGGVYRGDDDGSDGRSGVRRYLGDYGSHLMTPFEARSVGSRVVPPDVSSSSSSSPGGGGGDSDGDGADDRRLDTIFVAIASYRDFQCSRTVESIFSRANHPERVRVGVVDQVRSGVDASCSAPPRGACATYPDQAACVHASRIDYLTVDAGLSVGPVFARHLGHRMYRGEYFAMQSDAHVEYVNGWDDEIIDQWRSAGNEMAILTAYVSGTEDHVDVESGVRTSKNRPIMCMSDFEGDGSAGTRHLRHGQQPEGEPYIHDMPTIEPFWAAGFSFGRGHFVVNVPYDQHLPWIFQGEEISIGLRGFSYGYDYYTPERQACYHYYGRHGVPLFWENSNIYKGSGNYGMNRLNAIIHMSTSPSDDWIRTDELKYGIGKVRDVQRFFDVFGIHVKEQRVEGNLCRFVGRPMQAEFIPHLRTNGMGIDYDTITFRFVDKWKNEA</sequence>
<evidence type="ECO:0000256" key="1">
    <source>
        <dbReference type="SAM" id="MobiDB-lite"/>
    </source>
</evidence>
<proteinExistence type="predicted"/>
<feature type="region of interest" description="Disordered" evidence="1">
    <location>
        <begin position="283"/>
        <end position="313"/>
    </location>
</feature>
<feature type="region of interest" description="Disordered" evidence="1">
    <location>
        <begin position="150"/>
        <end position="225"/>
    </location>
</feature>
<organism evidence="3 4">
    <name type="scientific">Stephanodiscus triporus</name>
    <dbReference type="NCBI Taxonomy" id="2934178"/>
    <lineage>
        <taxon>Eukaryota</taxon>
        <taxon>Sar</taxon>
        <taxon>Stramenopiles</taxon>
        <taxon>Ochrophyta</taxon>
        <taxon>Bacillariophyta</taxon>
        <taxon>Coscinodiscophyceae</taxon>
        <taxon>Thalassiosirophycidae</taxon>
        <taxon>Stephanodiscales</taxon>
        <taxon>Stephanodiscaceae</taxon>
        <taxon>Stephanodiscus</taxon>
    </lineage>
</organism>
<name>A0ABD3MZN5_9STRA</name>
<dbReference type="InterPro" id="IPR021067">
    <property type="entry name" value="Glycosyltransferase"/>
</dbReference>
<evidence type="ECO:0000256" key="2">
    <source>
        <dbReference type="SAM" id="Phobius"/>
    </source>
</evidence>
<accession>A0ABD3MZN5</accession>
<dbReference type="EMBL" id="JALLAZ020001740">
    <property type="protein sequence ID" value="KAL3765930.1"/>
    <property type="molecule type" value="Genomic_DNA"/>
</dbReference>
<dbReference type="PANTHER" id="PTHR34496:SF6">
    <property type="entry name" value="GLYCOSYLTRANSFERASE 2-LIKE DOMAIN-CONTAINING PROTEIN"/>
    <property type="match status" value="1"/>
</dbReference>
<protein>
    <submittedName>
        <fullName evidence="3">Uncharacterized protein</fullName>
    </submittedName>
</protein>
<gene>
    <name evidence="3" type="ORF">ACHAW5_003898</name>
</gene>
<keyword evidence="2" id="KW-0472">Membrane</keyword>
<feature type="compositionally biased region" description="Basic and acidic residues" evidence="1">
    <location>
        <begin position="197"/>
        <end position="216"/>
    </location>
</feature>
<dbReference type="Pfam" id="PF11397">
    <property type="entry name" value="GlcNAc"/>
    <property type="match status" value="2"/>
</dbReference>
<dbReference type="Proteomes" id="UP001530315">
    <property type="component" value="Unassembled WGS sequence"/>
</dbReference>
<feature type="transmembrane region" description="Helical" evidence="2">
    <location>
        <begin position="32"/>
        <end position="53"/>
    </location>
</feature>
<feature type="compositionally biased region" description="Low complexity" evidence="1">
    <location>
        <begin position="64"/>
        <end position="73"/>
    </location>
</feature>